<dbReference type="STRING" id="1353528.DT23_09995"/>
<comment type="caution">
    <text evidence="8">The sequence shown here is derived from an EMBL/GenBank/DDBJ whole genome shotgun (WGS) entry which is preliminary data.</text>
</comment>
<organism evidence="8 9">
    <name type="scientific">Thioclava indica</name>
    <dbReference type="NCBI Taxonomy" id="1353528"/>
    <lineage>
        <taxon>Bacteria</taxon>
        <taxon>Pseudomonadati</taxon>
        <taxon>Pseudomonadota</taxon>
        <taxon>Alphaproteobacteria</taxon>
        <taxon>Rhodobacterales</taxon>
        <taxon>Paracoccaceae</taxon>
        <taxon>Thioclava</taxon>
    </lineage>
</organism>
<feature type="site" description="Electron transfer via tryptophanyl radical" evidence="5">
    <location>
        <position position="304"/>
    </location>
</feature>
<feature type="domain" description="Photolyase/cryptochrome alpha/beta" evidence="7">
    <location>
        <begin position="4"/>
        <end position="130"/>
    </location>
</feature>
<dbReference type="Gene3D" id="1.25.40.80">
    <property type="match status" value="1"/>
</dbReference>
<accession>A0A074JU80</accession>
<dbReference type="GO" id="GO:0009416">
    <property type="term" value="P:response to light stimulus"/>
    <property type="evidence" value="ECO:0007669"/>
    <property type="project" value="TreeGrafter"/>
</dbReference>
<keyword evidence="2 4" id="KW-0285">Flavoprotein</keyword>
<evidence type="ECO:0000313" key="9">
    <source>
        <dbReference type="Proteomes" id="UP000027471"/>
    </source>
</evidence>
<dbReference type="Pfam" id="PF00875">
    <property type="entry name" value="DNA_photolyase"/>
    <property type="match status" value="1"/>
</dbReference>
<evidence type="ECO:0000256" key="5">
    <source>
        <dbReference type="PIRSR" id="PIRSR602081-2"/>
    </source>
</evidence>
<evidence type="ECO:0000256" key="2">
    <source>
        <dbReference type="ARBA" id="ARBA00022630"/>
    </source>
</evidence>
<dbReference type="InterPro" id="IPR006050">
    <property type="entry name" value="DNA_photolyase_N"/>
</dbReference>
<evidence type="ECO:0000256" key="3">
    <source>
        <dbReference type="ARBA" id="ARBA00022827"/>
    </source>
</evidence>
<evidence type="ECO:0000313" key="8">
    <source>
        <dbReference type="EMBL" id="KEO61226.1"/>
    </source>
</evidence>
<dbReference type="GO" id="GO:0003677">
    <property type="term" value="F:DNA binding"/>
    <property type="evidence" value="ECO:0007669"/>
    <property type="project" value="TreeGrafter"/>
</dbReference>
<dbReference type="Gene3D" id="1.10.579.10">
    <property type="entry name" value="DNA Cyclobutane Dipyrimidine Photolyase, subunit A, domain 3"/>
    <property type="match status" value="1"/>
</dbReference>
<dbReference type="OrthoDB" id="9772484at2"/>
<dbReference type="SUPFAM" id="SSF52425">
    <property type="entry name" value="Cryptochrome/photolyase, N-terminal domain"/>
    <property type="match status" value="1"/>
</dbReference>
<dbReference type="RefSeq" id="WP_038128129.1">
    <property type="nucleotide sequence ID" value="NZ_AUNB01000009.1"/>
</dbReference>
<dbReference type="InterPro" id="IPR036134">
    <property type="entry name" value="Crypto/Photolyase_FAD-like_sf"/>
</dbReference>
<dbReference type="Gene3D" id="3.40.50.620">
    <property type="entry name" value="HUPs"/>
    <property type="match status" value="1"/>
</dbReference>
<feature type="binding site" evidence="4">
    <location>
        <begin position="370"/>
        <end position="372"/>
    </location>
    <ligand>
        <name>FAD</name>
        <dbReference type="ChEBI" id="CHEBI:57692"/>
    </ligand>
</feature>
<evidence type="ECO:0000259" key="7">
    <source>
        <dbReference type="PROSITE" id="PS51645"/>
    </source>
</evidence>
<feature type="binding site" evidence="4">
    <location>
        <begin position="235"/>
        <end position="239"/>
    </location>
    <ligand>
        <name>FAD</name>
        <dbReference type="ChEBI" id="CHEBI:57692"/>
    </ligand>
</feature>
<dbReference type="AlphaFoldDB" id="A0A074JU80"/>
<gene>
    <name evidence="8" type="ORF">DT23_09995</name>
</gene>
<feature type="site" description="Electron transfer via tryptophanyl radical" evidence="5">
    <location>
        <position position="380"/>
    </location>
</feature>
<evidence type="ECO:0000256" key="4">
    <source>
        <dbReference type="PIRSR" id="PIRSR602081-1"/>
    </source>
</evidence>
<reference evidence="8 9" key="1">
    <citation type="journal article" date="2015" name="Antonie Van Leeuwenhoek">
        <title>Thioclava indica sp. nov., isolated from surface seawater of the Indian Ocean.</title>
        <authorList>
            <person name="Liu Y."/>
            <person name="Lai Q."/>
            <person name="Du J."/>
            <person name="Xu H."/>
            <person name="Jiang L."/>
            <person name="Shao Z."/>
        </authorList>
    </citation>
    <scope>NUCLEOTIDE SEQUENCE [LARGE SCALE GENOMIC DNA]</scope>
    <source>
        <strain evidence="8 9">DT23-4</strain>
    </source>
</reference>
<comment type="cofactor">
    <cofactor evidence="4">
        <name>FAD</name>
        <dbReference type="ChEBI" id="CHEBI:57692"/>
    </cofactor>
    <text evidence="4">Binds 1 FAD per subunit.</text>
</comment>
<dbReference type="InterPro" id="IPR005101">
    <property type="entry name" value="Cryptochr/Photolyase_FAD-bd"/>
</dbReference>
<dbReference type="GO" id="GO:0071949">
    <property type="term" value="F:FAD binding"/>
    <property type="evidence" value="ECO:0007669"/>
    <property type="project" value="TreeGrafter"/>
</dbReference>
<dbReference type="InterPro" id="IPR014729">
    <property type="entry name" value="Rossmann-like_a/b/a_fold"/>
</dbReference>
<dbReference type="PRINTS" id="PR00147">
    <property type="entry name" value="DNAPHOTLYASE"/>
</dbReference>
<dbReference type="eggNOG" id="COG0415">
    <property type="taxonomic scope" value="Bacteria"/>
</dbReference>
<dbReference type="InterPro" id="IPR002081">
    <property type="entry name" value="Cryptochrome/DNA_photolyase_1"/>
</dbReference>
<name>A0A074JU80_9RHOB</name>
<dbReference type="SUPFAM" id="SSF48173">
    <property type="entry name" value="Cryptochrome/photolyase FAD-binding domain"/>
    <property type="match status" value="1"/>
</dbReference>
<dbReference type="Proteomes" id="UP000027471">
    <property type="component" value="Unassembled WGS sequence"/>
</dbReference>
<evidence type="ECO:0000256" key="1">
    <source>
        <dbReference type="ARBA" id="ARBA00001932"/>
    </source>
</evidence>
<dbReference type="PANTHER" id="PTHR11455">
    <property type="entry name" value="CRYPTOCHROME"/>
    <property type="match status" value="1"/>
</dbReference>
<dbReference type="PROSITE" id="PS51645">
    <property type="entry name" value="PHR_CRY_ALPHA_BETA"/>
    <property type="match status" value="1"/>
</dbReference>
<protein>
    <recommendedName>
        <fullName evidence="7">Photolyase/cryptochrome alpha/beta domain-containing protein</fullName>
    </recommendedName>
</protein>
<comment type="similarity">
    <text evidence="6">Belongs to the DNA photolyase family.</text>
</comment>
<proteinExistence type="inferred from homology"/>
<dbReference type="EMBL" id="AUNB01000009">
    <property type="protein sequence ID" value="KEO61226.1"/>
    <property type="molecule type" value="Genomic_DNA"/>
</dbReference>
<dbReference type="GO" id="GO:0003904">
    <property type="term" value="F:deoxyribodipyrimidine photo-lyase activity"/>
    <property type="evidence" value="ECO:0007669"/>
    <property type="project" value="TreeGrafter"/>
</dbReference>
<comment type="cofactor">
    <cofactor evidence="1">
        <name>(6R)-5,10-methylene-5,6,7,8-tetrahydrofolate</name>
        <dbReference type="ChEBI" id="CHEBI:15636"/>
    </cofactor>
</comment>
<evidence type="ECO:0000256" key="6">
    <source>
        <dbReference type="RuleBase" id="RU004182"/>
    </source>
</evidence>
<keyword evidence="9" id="KW-1185">Reference proteome</keyword>
<sequence length="472" mass="53345">MSADVTLLWLRRDFRFYDHPAMVAAAANGAAVIPVFIYDDQVAALGAAPKWRLGEAVDHFADALAEKGSRLILRKGDPLEVLRALIAQTGARAVHWSRAYDPASVARDKAVKAALKEDGITAESQAGHLLFEPWSVQTGKGEPYKVYSPYWRAVKGRDIAAPLKTVSELRAPSNWPDSETLSDWQMGDAMNRGAEVVAKYAHIGEARAQGRLSTFLRDHIEHYKTERDFPASGATSGLSENLTYGEISPRAVWHAGWRHVQEGAAGAEHFLKELVWREFAWHLLYHFPDLAEANWRKEWNGFPWRPDNNDAKAWRRGMTGEPFVDAAMREMYVTGTMHNRARMIVASYLTKHLMTDWRVGRRWFEDCLIDWDPASNAMGWQWVAGSGPDAAPYFRVFNPETQLKKFDKTKDYRDKFILEGQSNPPQTARDFFDAIPRSWGLTPDQSYPAQIADLKGGRECALAAYHAHRDTD</sequence>
<feature type="binding site" evidence="4">
    <location>
        <position position="223"/>
    </location>
    <ligand>
        <name>FAD</name>
        <dbReference type="ChEBI" id="CHEBI:57692"/>
    </ligand>
</feature>
<dbReference type="Pfam" id="PF03441">
    <property type="entry name" value="FAD_binding_7"/>
    <property type="match status" value="1"/>
</dbReference>
<feature type="site" description="Electron transfer via tryptophanyl radical" evidence="5">
    <location>
        <position position="357"/>
    </location>
</feature>
<dbReference type="PANTHER" id="PTHR11455:SF9">
    <property type="entry name" value="CRYPTOCHROME CIRCADIAN CLOCK 5 ISOFORM X1"/>
    <property type="match status" value="1"/>
</dbReference>
<keyword evidence="3 4" id="KW-0274">FAD</keyword>
<feature type="binding site" evidence="4">
    <location>
        <position position="270"/>
    </location>
    <ligand>
        <name>FAD</name>
        <dbReference type="ChEBI" id="CHEBI:57692"/>
    </ligand>
</feature>
<keyword evidence="6" id="KW-0157">Chromophore</keyword>
<dbReference type="InterPro" id="IPR036155">
    <property type="entry name" value="Crypto/Photolyase_N_sf"/>
</dbReference>